<accession>A0A2R7YUA0</accession>
<keyword evidence="2" id="KW-0418">Kinase</keyword>
<evidence type="ECO:0000256" key="1">
    <source>
        <dbReference type="ARBA" id="ARBA00006479"/>
    </source>
</evidence>
<keyword evidence="3" id="KW-1185">Reference proteome</keyword>
<dbReference type="SUPFAM" id="SSF53067">
    <property type="entry name" value="Actin-like ATPase domain"/>
    <property type="match status" value="1"/>
</dbReference>
<gene>
    <name evidence="2" type="ORF">C7S10_17390</name>
</gene>
<dbReference type="InterPro" id="IPR000600">
    <property type="entry name" value="ROK"/>
</dbReference>
<dbReference type="AlphaFoldDB" id="A0A2R7YUA0"/>
<sequence length="294" mass="29092">MGIDIGATKALGVALGGDGSVVAQVRFPTQAGPDGVLRTAARVVDELSGSVGPASMVGIGVPGMVDPDSGEVSHAVNLDIDGVPLALAARLAEVVGRRVVVENDVNVAALGVAALTGSTDLAYLGIGTGLAAGIVVDGRLRRGASGVAGEIGHVSVDPAGVLCGCGQRGCLETIASGSALARMWPGGESARVGRLRKAALDGDAHAATVWNQFADGLAQAVTAVALGVDPEVIVLGGGVVEAGDALLHAVEEALDRRASRSPFLATLHLADRLERVPSGPFAAVGAAMLGASRS</sequence>
<name>A0A2R7YUA0_9ACTN</name>
<dbReference type="PANTHER" id="PTHR18964">
    <property type="entry name" value="ROK (REPRESSOR, ORF, KINASE) FAMILY"/>
    <property type="match status" value="1"/>
</dbReference>
<protein>
    <submittedName>
        <fullName evidence="2">Sugar kinase</fullName>
    </submittedName>
</protein>
<proteinExistence type="inferred from homology"/>
<dbReference type="Gene3D" id="3.30.420.40">
    <property type="match status" value="2"/>
</dbReference>
<dbReference type="PANTHER" id="PTHR18964:SF149">
    <property type="entry name" value="BIFUNCTIONAL UDP-N-ACETYLGLUCOSAMINE 2-EPIMERASE_N-ACETYLMANNOSAMINE KINASE"/>
    <property type="match status" value="1"/>
</dbReference>
<comment type="similarity">
    <text evidence="1">Belongs to the ROK (NagC/XylR) family.</text>
</comment>
<dbReference type="GO" id="GO:0016301">
    <property type="term" value="F:kinase activity"/>
    <property type="evidence" value="ECO:0007669"/>
    <property type="project" value="UniProtKB-KW"/>
</dbReference>
<dbReference type="Proteomes" id="UP000244867">
    <property type="component" value="Unassembled WGS sequence"/>
</dbReference>
<dbReference type="InterPro" id="IPR043129">
    <property type="entry name" value="ATPase_NBD"/>
</dbReference>
<organism evidence="2 3">
    <name type="scientific">Nocardioides currus</name>
    <dbReference type="NCBI Taxonomy" id="2133958"/>
    <lineage>
        <taxon>Bacteria</taxon>
        <taxon>Bacillati</taxon>
        <taxon>Actinomycetota</taxon>
        <taxon>Actinomycetes</taxon>
        <taxon>Propionibacteriales</taxon>
        <taxon>Nocardioidaceae</taxon>
        <taxon>Nocardioides</taxon>
    </lineage>
</organism>
<comment type="caution">
    <text evidence="2">The sequence shown here is derived from an EMBL/GenBank/DDBJ whole genome shotgun (WGS) entry which is preliminary data.</text>
</comment>
<evidence type="ECO:0000313" key="2">
    <source>
        <dbReference type="EMBL" id="PUA79911.1"/>
    </source>
</evidence>
<dbReference type="OrthoDB" id="8772678at2"/>
<dbReference type="Pfam" id="PF00480">
    <property type="entry name" value="ROK"/>
    <property type="match status" value="1"/>
</dbReference>
<dbReference type="EMBL" id="PYXZ01000008">
    <property type="protein sequence ID" value="PUA79911.1"/>
    <property type="molecule type" value="Genomic_DNA"/>
</dbReference>
<keyword evidence="2" id="KW-0808">Transferase</keyword>
<reference evidence="2 3" key="1">
    <citation type="submission" date="2018-03" db="EMBL/GenBank/DDBJ databases">
        <authorList>
            <person name="Keele B.F."/>
        </authorList>
    </citation>
    <scope>NUCLEOTIDE SEQUENCE [LARGE SCALE GENOMIC DNA]</scope>
    <source>
        <strain evidence="2 3">IB-3</strain>
    </source>
</reference>
<evidence type="ECO:0000313" key="3">
    <source>
        <dbReference type="Proteomes" id="UP000244867"/>
    </source>
</evidence>